<keyword evidence="10 18" id="KW-0249">Electron transport</keyword>
<evidence type="ECO:0000259" key="22">
    <source>
        <dbReference type="PROSITE" id="PS51007"/>
    </source>
</evidence>
<dbReference type="GO" id="GO:0042597">
    <property type="term" value="C:periplasmic space"/>
    <property type="evidence" value="ECO:0007669"/>
    <property type="project" value="UniProtKB-SubCell"/>
</dbReference>
<evidence type="ECO:0000256" key="14">
    <source>
        <dbReference type="ARBA" id="ARBA00023136"/>
    </source>
</evidence>
<dbReference type="CDD" id="cd13915">
    <property type="entry name" value="CuRO_HCO_II_like_2"/>
    <property type="match status" value="1"/>
</dbReference>
<dbReference type="InterPro" id="IPR036909">
    <property type="entry name" value="Cyt_c-like_dom_sf"/>
</dbReference>
<dbReference type="PANTHER" id="PTHR22888">
    <property type="entry name" value="CYTOCHROME C OXIDASE, SUBUNIT II"/>
    <property type="match status" value="1"/>
</dbReference>
<keyword evidence="14 20" id="KW-0472">Membrane</keyword>
<keyword evidence="5 17" id="KW-0349">Heme</keyword>
<dbReference type="PROSITE" id="PS50857">
    <property type="entry name" value="COX2_CUA"/>
    <property type="match status" value="1"/>
</dbReference>
<evidence type="ECO:0000256" key="18">
    <source>
        <dbReference type="RuleBase" id="RU000456"/>
    </source>
</evidence>
<evidence type="ECO:0000256" key="1">
    <source>
        <dbReference type="ARBA" id="ARBA00004141"/>
    </source>
</evidence>
<dbReference type="InterPro" id="IPR036257">
    <property type="entry name" value="Cyt_c_oxidase_su2_TM_sf"/>
</dbReference>
<comment type="catalytic activity">
    <reaction evidence="16 19">
        <text>4 Fe(II)-[cytochrome c] + O2 + 8 H(+)(in) = 4 Fe(III)-[cytochrome c] + 2 H2O + 4 H(+)(out)</text>
        <dbReference type="Rhea" id="RHEA:11436"/>
        <dbReference type="Rhea" id="RHEA-COMP:10350"/>
        <dbReference type="Rhea" id="RHEA-COMP:14399"/>
        <dbReference type="ChEBI" id="CHEBI:15377"/>
        <dbReference type="ChEBI" id="CHEBI:15378"/>
        <dbReference type="ChEBI" id="CHEBI:15379"/>
        <dbReference type="ChEBI" id="CHEBI:29033"/>
        <dbReference type="ChEBI" id="CHEBI:29034"/>
        <dbReference type="EC" id="7.1.1.9"/>
    </reaction>
</comment>
<dbReference type="PROSITE" id="PS51007">
    <property type="entry name" value="CYTC"/>
    <property type="match status" value="1"/>
</dbReference>
<dbReference type="GO" id="GO:0020037">
    <property type="term" value="F:heme binding"/>
    <property type="evidence" value="ECO:0007669"/>
    <property type="project" value="InterPro"/>
</dbReference>
<feature type="transmembrane region" description="Helical" evidence="20">
    <location>
        <begin position="73"/>
        <end position="94"/>
    </location>
</feature>
<feature type="domain" description="Cytochrome c" evidence="22">
    <location>
        <begin position="222"/>
        <end position="316"/>
    </location>
</feature>
<evidence type="ECO:0000256" key="11">
    <source>
        <dbReference type="ARBA" id="ARBA00022989"/>
    </source>
</evidence>
<comment type="subcellular location">
    <subcellularLocation>
        <location evidence="18">Cell membrane</location>
        <topology evidence="18">Multi-pass membrane protein</topology>
    </subcellularLocation>
    <subcellularLocation>
        <location evidence="1">Membrane</location>
        <topology evidence="1">Multi-pass membrane protein</topology>
    </subcellularLocation>
    <subcellularLocation>
        <location evidence="2">Periplasm</location>
    </subcellularLocation>
</comment>
<dbReference type="Gene3D" id="1.10.287.90">
    <property type="match status" value="1"/>
</dbReference>
<dbReference type="InterPro" id="IPR014222">
    <property type="entry name" value="Cyt_c_oxidase_su2"/>
</dbReference>
<reference evidence="23 24" key="1">
    <citation type="submission" date="2020-04" db="EMBL/GenBank/DDBJ databases">
        <title>Azohydromonas sp. isolated from soil.</title>
        <authorList>
            <person name="Dahal R.H."/>
        </authorList>
    </citation>
    <scope>NUCLEOTIDE SEQUENCE [LARGE SCALE GENOMIC DNA]</scope>
    <source>
        <strain evidence="23 24">G-1-1-14</strain>
    </source>
</reference>
<evidence type="ECO:0000256" key="16">
    <source>
        <dbReference type="ARBA" id="ARBA00047816"/>
    </source>
</evidence>
<keyword evidence="4 18" id="KW-0813">Transport</keyword>
<evidence type="ECO:0000256" key="7">
    <source>
        <dbReference type="ARBA" id="ARBA00022692"/>
    </source>
</evidence>
<comment type="similarity">
    <text evidence="3 18">Belongs to the cytochrome c oxidase subunit 2 family.</text>
</comment>
<evidence type="ECO:0000256" key="13">
    <source>
        <dbReference type="ARBA" id="ARBA00023008"/>
    </source>
</evidence>
<feature type="transmembrane region" description="Helical" evidence="20">
    <location>
        <begin position="29"/>
        <end position="52"/>
    </location>
</feature>
<dbReference type="InterPro" id="IPR008168">
    <property type="entry name" value="Cyt_C_IC"/>
</dbReference>
<dbReference type="GO" id="GO:0005886">
    <property type="term" value="C:plasma membrane"/>
    <property type="evidence" value="ECO:0007669"/>
    <property type="project" value="UniProtKB-SubCell"/>
</dbReference>
<evidence type="ECO:0000256" key="5">
    <source>
        <dbReference type="ARBA" id="ARBA00022617"/>
    </source>
</evidence>
<dbReference type="InterPro" id="IPR045187">
    <property type="entry name" value="CcO_II"/>
</dbReference>
<gene>
    <name evidence="23" type="primary">coxB</name>
    <name evidence="23" type="ORF">HHL10_23315</name>
</gene>
<evidence type="ECO:0000256" key="6">
    <source>
        <dbReference type="ARBA" id="ARBA00022660"/>
    </source>
</evidence>
<evidence type="ECO:0000256" key="20">
    <source>
        <dbReference type="SAM" id="Phobius"/>
    </source>
</evidence>
<dbReference type="Gene3D" id="2.60.40.420">
    <property type="entry name" value="Cupredoxins - blue copper proteins"/>
    <property type="match status" value="1"/>
</dbReference>
<dbReference type="SUPFAM" id="SSF49503">
    <property type="entry name" value="Cupredoxins"/>
    <property type="match status" value="1"/>
</dbReference>
<dbReference type="AlphaFoldDB" id="A0A848FGC8"/>
<keyword evidence="6 18" id="KW-0679">Respiratory chain</keyword>
<dbReference type="SUPFAM" id="SSF81464">
    <property type="entry name" value="Cytochrome c oxidase subunit II-like, transmembrane region"/>
    <property type="match status" value="1"/>
</dbReference>
<evidence type="ECO:0000256" key="9">
    <source>
        <dbReference type="ARBA" id="ARBA00022967"/>
    </source>
</evidence>
<dbReference type="InterPro" id="IPR008972">
    <property type="entry name" value="Cupredoxin"/>
</dbReference>
<proteinExistence type="inferred from homology"/>
<keyword evidence="24" id="KW-1185">Reference proteome</keyword>
<dbReference type="GO" id="GO:0042773">
    <property type="term" value="P:ATP synthesis coupled electron transport"/>
    <property type="evidence" value="ECO:0007669"/>
    <property type="project" value="TreeGrafter"/>
</dbReference>
<keyword evidence="11 20" id="KW-1133">Transmembrane helix</keyword>
<evidence type="ECO:0000256" key="3">
    <source>
        <dbReference type="ARBA" id="ARBA00007866"/>
    </source>
</evidence>
<comment type="cofactor">
    <cofactor evidence="19">
        <name>Cu cation</name>
        <dbReference type="ChEBI" id="CHEBI:23378"/>
    </cofactor>
    <text evidence="19">Binds a copper A center.</text>
</comment>
<sequence length="319" mass="35127">MSTEVDAGLSAGFHLLDQTASTAATPVDALFTALVILCGSVALAVCALIVFFCVRYRHGSSAARAGPKRTLTWLEVAWTLTPLLIFVGICAWSARDYLRLYRPPPEALPVAVVAKQWMWKLQHRNGRREINELHVPLGQPVLLRMSAQDAIHSFYVPAFRLKQDVLPGRITALWFTPTQLGEFHLFCAEYCGSEHSHMIGRVVVMRPDDFSRWLAEGPAQPSLAQYGFALFRQLGCSGCHAAGSTVHAPLLDGLPGRRVHLQDGRAIVADDNYLRDSILLPRKDVVAGFEPVMPSFAGQVSEEDIQALIAYLHATGETR</sequence>
<dbReference type="PANTHER" id="PTHR22888:SF9">
    <property type="entry name" value="CYTOCHROME C OXIDASE SUBUNIT 2"/>
    <property type="match status" value="1"/>
</dbReference>
<evidence type="ECO:0000256" key="2">
    <source>
        <dbReference type="ARBA" id="ARBA00004418"/>
    </source>
</evidence>
<accession>A0A848FGC8</accession>
<evidence type="ECO:0000313" key="23">
    <source>
        <dbReference type="EMBL" id="NML17905.1"/>
    </source>
</evidence>
<evidence type="ECO:0000259" key="21">
    <source>
        <dbReference type="PROSITE" id="PS50857"/>
    </source>
</evidence>
<evidence type="ECO:0000256" key="19">
    <source>
        <dbReference type="RuleBase" id="RU004024"/>
    </source>
</evidence>
<dbReference type="NCBIfam" id="TIGR02866">
    <property type="entry name" value="CoxB"/>
    <property type="match status" value="1"/>
</dbReference>
<evidence type="ECO:0000313" key="24">
    <source>
        <dbReference type="Proteomes" id="UP000574067"/>
    </source>
</evidence>
<keyword evidence="9" id="KW-1278">Translocase</keyword>
<keyword evidence="8 17" id="KW-0479">Metal-binding</keyword>
<keyword evidence="7 18" id="KW-0812">Transmembrane</keyword>
<dbReference type="EC" id="7.1.1.9" evidence="19"/>
<dbReference type="Pfam" id="PF02790">
    <property type="entry name" value="COX2_TM"/>
    <property type="match status" value="1"/>
</dbReference>
<feature type="domain" description="Cytochrome oxidase subunit II copper A binding" evidence="21">
    <location>
        <begin position="105"/>
        <end position="216"/>
    </location>
</feature>
<evidence type="ECO:0000256" key="8">
    <source>
        <dbReference type="ARBA" id="ARBA00022723"/>
    </source>
</evidence>
<evidence type="ECO:0000256" key="10">
    <source>
        <dbReference type="ARBA" id="ARBA00022982"/>
    </source>
</evidence>
<dbReference type="GO" id="GO:0005507">
    <property type="term" value="F:copper ion binding"/>
    <property type="evidence" value="ECO:0007669"/>
    <property type="project" value="InterPro"/>
</dbReference>
<dbReference type="EMBL" id="JABBFW010000024">
    <property type="protein sequence ID" value="NML17905.1"/>
    <property type="molecule type" value="Genomic_DNA"/>
</dbReference>
<name>A0A848FGC8_9BURK</name>
<comment type="function">
    <text evidence="15 19">Subunits I and II form the functional core of the enzyme complex. Electrons originating in cytochrome c are transferred via heme a and Cu(A) to the binuclear center formed by heme a3 and Cu(B).</text>
</comment>
<dbReference type="Pfam" id="PF00116">
    <property type="entry name" value="COX2"/>
    <property type="match status" value="1"/>
</dbReference>
<dbReference type="GO" id="GO:0005506">
    <property type="term" value="F:iron ion binding"/>
    <property type="evidence" value="ECO:0007669"/>
    <property type="project" value="InterPro"/>
</dbReference>
<keyword evidence="13 19" id="KW-0186">Copper</keyword>
<evidence type="ECO:0000256" key="17">
    <source>
        <dbReference type="PROSITE-ProRule" id="PRU00433"/>
    </source>
</evidence>
<dbReference type="SUPFAM" id="SSF46626">
    <property type="entry name" value="Cytochrome c"/>
    <property type="match status" value="1"/>
</dbReference>
<dbReference type="InterPro" id="IPR002429">
    <property type="entry name" value="CcO_II-like_C"/>
</dbReference>
<comment type="caution">
    <text evidence="23">The sequence shown here is derived from an EMBL/GenBank/DDBJ whole genome shotgun (WGS) entry which is preliminary data.</text>
</comment>
<dbReference type="RefSeq" id="WP_169162808.1">
    <property type="nucleotide sequence ID" value="NZ_JABBFW010000024.1"/>
</dbReference>
<dbReference type="GO" id="GO:0016491">
    <property type="term" value="F:oxidoreductase activity"/>
    <property type="evidence" value="ECO:0007669"/>
    <property type="project" value="UniProtKB-KW"/>
</dbReference>
<dbReference type="PRINTS" id="PR00605">
    <property type="entry name" value="CYTCHROMECIC"/>
</dbReference>
<dbReference type="InterPro" id="IPR009056">
    <property type="entry name" value="Cyt_c-like_dom"/>
</dbReference>
<evidence type="ECO:0000256" key="15">
    <source>
        <dbReference type="ARBA" id="ARBA00024688"/>
    </source>
</evidence>
<dbReference type="InterPro" id="IPR011759">
    <property type="entry name" value="Cyt_c_oxidase_su2_TM_dom"/>
</dbReference>
<evidence type="ECO:0000256" key="12">
    <source>
        <dbReference type="ARBA" id="ARBA00023004"/>
    </source>
</evidence>
<keyword evidence="12 17" id="KW-0408">Iron</keyword>
<evidence type="ECO:0000256" key="4">
    <source>
        <dbReference type="ARBA" id="ARBA00022448"/>
    </source>
</evidence>
<dbReference type="Pfam" id="PF00034">
    <property type="entry name" value="Cytochrom_C"/>
    <property type="match status" value="1"/>
</dbReference>
<dbReference type="Proteomes" id="UP000574067">
    <property type="component" value="Unassembled WGS sequence"/>
</dbReference>
<organism evidence="23 24">
    <name type="scientific">Azohydromonas caseinilytica</name>
    <dbReference type="NCBI Taxonomy" id="2728836"/>
    <lineage>
        <taxon>Bacteria</taxon>
        <taxon>Pseudomonadati</taxon>
        <taxon>Pseudomonadota</taxon>
        <taxon>Betaproteobacteria</taxon>
        <taxon>Burkholderiales</taxon>
        <taxon>Sphaerotilaceae</taxon>
        <taxon>Azohydromonas</taxon>
    </lineage>
</organism>
<keyword evidence="23" id="KW-0560">Oxidoreductase</keyword>
<dbReference type="GO" id="GO:0004129">
    <property type="term" value="F:cytochrome-c oxidase activity"/>
    <property type="evidence" value="ECO:0007669"/>
    <property type="project" value="UniProtKB-EC"/>
</dbReference>
<protein>
    <recommendedName>
        <fullName evidence="19">Cytochrome c oxidase subunit 2</fullName>
        <ecNumber evidence="19">7.1.1.9</ecNumber>
    </recommendedName>
</protein>